<feature type="coiled-coil region" evidence="1">
    <location>
        <begin position="92"/>
        <end position="140"/>
    </location>
</feature>
<dbReference type="AlphaFoldDB" id="A0A9R1UWE2"/>
<gene>
    <name evidence="3" type="ORF">LSAT_V11C800409320</name>
</gene>
<keyword evidence="1" id="KW-0175">Coiled coil</keyword>
<feature type="region of interest" description="Disordered" evidence="2">
    <location>
        <begin position="1"/>
        <end position="88"/>
    </location>
</feature>
<comment type="caution">
    <text evidence="3">The sequence shown here is derived from an EMBL/GenBank/DDBJ whole genome shotgun (WGS) entry which is preliminary data.</text>
</comment>
<feature type="compositionally biased region" description="Basic residues" evidence="2">
    <location>
        <begin position="189"/>
        <end position="199"/>
    </location>
</feature>
<keyword evidence="4" id="KW-1185">Reference proteome</keyword>
<name>A0A9R1UWE2_LACSA</name>
<dbReference type="Proteomes" id="UP000235145">
    <property type="component" value="Unassembled WGS sequence"/>
</dbReference>
<evidence type="ECO:0000256" key="1">
    <source>
        <dbReference type="SAM" id="Coils"/>
    </source>
</evidence>
<feature type="compositionally biased region" description="Basic residues" evidence="2">
    <location>
        <begin position="216"/>
        <end position="228"/>
    </location>
</feature>
<reference evidence="3 4" key="1">
    <citation type="journal article" date="2017" name="Nat. Commun.">
        <title>Genome assembly with in vitro proximity ligation data and whole-genome triplication in lettuce.</title>
        <authorList>
            <person name="Reyes-Chin-Wo S."/>
            <person name="Wang Z."/>
            <person name="Yang X."/>
            <person name="Kozik A."/>
            <person name="Arikit S."/>
            <person name="Song C."/>
            <person name="Xia L."/>
            <person name="Froenicke L."/>
            <person name="Lavelle D.O."/>
            <person name="Truco M.J."/>
            <person name="Xia R."/>
            <person name="Zhu S."/>
            <person name="Xu C."/>
            <person name="Xu H."/>
            <person name="Xu X."/>
            <person name="Cox K."/>
            <person name="Korf I."/>
            <person name="Meyers B.C."/>
            <person name="Michelmore R.W."/>
        </authorList>
    </citation>
    <scope>NUCLEOTIDE SEQUENCE [LARGE SCALE GENOMIC DNA]</scope>
    <source>
        <strain evidence="4">cv. Salinas</strain>
        <tissue evidence="3">Seedlings</tissue>
    </source>
</reference>
<protein>
    <submittedName>
        <fullName evidence="3">Uncharacterized protein</fullName>
    </submittedName>
</protein>
<proteinExistence type="predicted"/>
<accession>A0A9R1UWE2</accession>
<feature type="region of interest" description="Disordered" evidence="2">
    <location>
        <begin position="174"/>
        <end position="228"/>
    </location>
</feature>
<feature type="compositionally biased region" description="Acidic residues" evidence="2">
    <location>
        <begin position="50"/>
        <end position="79"/>
    </location>
</feature>
<organism evidence="3 4">
    <name type="scientific">Lactuca sativa</name>
    <name type="common">Garden lettuce</name>
    <dbReference type="NCBI Taxonomy" id="4236"/>
    <lineage>
        <taxon>Eukaryota</taxon>
        <taxon>Viridiplantae</taxon>
        <taxon>Streptophyta</taxon>
        <taxon>Embryophyta</taxon>
        <taxon>Tracheophyta</taxon>
        <taxon>Spermatophyta</taxon>
        <taxon>Magnoliopsida</taxon>
        <taxon>eudicotyledons</taxon>
        <taxon>Gunneridae</taxon>
        <taxon>Pentapetalae</taxon>
        <taxon>asterids</taxon>
        <taxon>campanulids</taxon>
        <taxon>Asterales</taxon>
        <taxon>Asteraceae</taxon>
        <taxon>Cichorioideae</taxon>
        <taxon>Cichorieae</taxon>
        <taxon>Lactucinae</taxon>
        <taxon>Lactuca</taxon>
    </lineage>
</organism>
<evidence type="ECO:0000313" key="3">
    <source>
        <dbReference type="EMBL" id="KAJ0194100.1"/>
    </source>
</evidence>
<evidence type="ECO:0000256" key="2">
    <source>
        <dbReference type="SAM" id="MobiDB-lite"/>
    </source>
</evidence>
<sequence length="277" mass="30802">MDHGKAIVDDGVSVEGTSGLLPDEKLKAELELSDSEGSLEPTTPLSLSERDEEDEDVESEVEPKEDPDEEPKEDPEEEPEGNHVEYHAQLEIHSLKRKIEDIDEHRSRLVQENQMRVEVAEKSKRKIRRLEQEVLELRKSTITKLWLEETHLRPRVSPEKERIPIGAYVRAPGDLPETPLIPNASRGRGQGRGRGRGRGRGAVTAPIPVQSAHGSSRSHRGRSQGHVRGRAANTITIEELADEIARAIRDTLPDVVAQAREAIMGEYEGNLGGGEED</sequence>
<evidence type="ECO:0000313" key="4">
    <source>
        <dbReference type="Proteomes" id="UP000235145"/>
    </source>
</evidence>
<dbReference type="EMBL" id="NBSK02000008">
    <property type="protein sequence ID" value="KAJ0194100.1"/>
    <property type="molecule type" value="Genomic_DNA"/>
</dbReference>